<organism evidence="2 3">
    <name type="scientific">Bifidobacterium moraviense</name>
    <dbReference type="NCBI Taxonomy" id="2675323"/>
    <lineage>
        <taxon>Bacteria</taxon>
        <taxon>Bacillati</taxon>
        <taxon>Actinomycetota</taxon>
        <taxon>Actinomycetes</taxon>
        <taxon>Bifidobacteriales</taxon>
        <taxon>Bifidobacteriaceae</taxon>
        <taxon>Bifidobacterium</taxon>
    </lineage>
</organism>
<keyword evidence="3" id="KW-1185">Reference proteome</keyword>
<protein>
    <submittedName>
        <fullName evidence="2">Cell surface protein</fullName>
    </submittedName>
</protein>
<evidence type="ECO:0000256" key="1">
    <source>
        <dbReference type="SAM" id="MobiDB-lite"/>
    </source>
</evidence>
<dbReference type="Pfam" id="PF20070">
    <property type="entry name" value="DUF6466"/>
    <property type="match status" value="1"/>
</dbReference>
<feature type="compositionally biased region" description="Polar residues" evidence="1">
    <location>
        <begin position="160"/>
        <end position="189"/>
    </location>
</feature>
<evidence type="ECO:0000313" key="3">
    <source>
        <dbReference type="Proteomes" id="UP000588277"/>
    </source>
</evidence>
<dbReference type="RefSeq" id="WP_169275078.1">
    <property type="nucleotide sequence ID" value="NZ_JAAIIH010000001.1"/>
</dbReference>
<dbReference type="Proteomes" id="UP000588277">
    <property type="component" value="Unassembled WGS sequence"/>
</dbReference>
<proteinExistence type="predicted"/>
<feature type="region of interest" description="Disordered" evidence="1">
    <location>
        <begin position="115"/>
        <end position="189"/>
    </location>
</feature>
<feature type="compositionally biased region" description="Low complexity" evidence="1">
    <location>
        <begin position="117"/>
        <end position="136"/>
    </location>
</feature>
<comment type="caution">
    <text evidence="2">The sequence shown here is derived from an EMBL/GenBank/DDBJ whole genome shotgun (WGS) entry which is preliminary data.</text>
</comment>
<gene>
    <name evidence="2" type="ORF">G1C96_0519</name>
</gene>
<dbReference type="InterPro" id="IPR046314">
    <property type="entry name" value="DUF6466"/>
</dbReference>
<dbReference type="AlphaFoldDB" id="A0A7Y0F2M1"/>
<name>A0A7Y0F2M1_9BIFI</name>
<dbReference type="EMBL" id="JAAIIH010000001">
    <property type="protein sequence ID" value="NMM99941.1"/>
    <property type="molecule type" value="Genomic_DNA"/>
</dbReference>
<accession>A0A7Y0F2M1</accession>
<evidence type="ECO:0000313" key="2">
    <source>
        <dbReference type="EMBL" id="NMM99941.1"/>
    </source>
</evidence>
<sequence>MNRRPHTPPRAPLGVCVLVAVLAAAALAGAAWSGLVVLTAHRYDEATASLSANLEAASKDDADLDRLAAAQRRTDALFEQARSLSAVMPSSVSGPLAANADVSRRLSALIDAALAEQRGGSSSSESQGDDQSGNDGTQTEQGLSEEQRRQVDELLEGNRQLATSSPTAMSTQSADPTSAPSEQSGVKPW</sequence>
<reference evidence="2 3" key="1">
    <citation type="submission" date="2020-02" db="EMBL/GenBank/DDBJ databases">
        <title>Characterization of phylogenetic diversity of novel bifidobacterial species isolated in Czech ZOOs.</title>
        <authorList>
            <person name="Lugli G.A."/>
            <person name="Vera N.B."/>
            <person name="Ventura M."/>
        </authorList>
    </citation>
    <scope>NUCLEOTIDE SEQUENCE [LARGE SCALE GENOMIC DNA]</scope>
    <source>
        <strain evidence="2 3">DSM 109958</strain>
    </source>
</reference>